<feature type="chain" id="PRO_5026895747" evidence="2">
    <location>
        <begin position="25"/>
        <end position="50"/>
    </location>
</feature>
<gene>
    <name evidence="3" type="ORF">G3I39_30490</name>
</gene>
<accession>A0A6N9VF58</accession>
<feature type="region of interest" description="Disordered" evidence="1">
    <location>
        <begin position="28"/>
        <end position="50"/>
    </location>
</feature>
<dbReference type="AlphaFoldDB" id="A0A6N9VF58"/>
<evidence type="ECO:0000256" key="1">
    <source>
        <dbReference type="SAM" id="MobiDB-lite"/>
    </source>
</evidence>
<feature type="signal peptide" evidence="2">
    <location>
        <begin position="1"/>
        <end position="24"/>
    </location>
</feature>
<keyword evidence="2" id="KW-0732">Signal</keyword>
<sequence>MKNWTRKALVLTVSTAAAAGTLTAAVTPAAHSRPVGPVAAPLAWHPCEPP</sequence>
<evidence type="ECO:0000313" key="4">
    <source>
        <dbReference type="Proteomes" id="UP000471648"/>
    </source>
</evidence>
<feature type="non-terminal residue" evidence="3">
    <location>
        <position position="50"/>
    </location>
</feature>
<reference evidence="3 4" key="1">
    <citation type="submission" date="2020-01" db="EMBL/GenBank/DDBJ databases">
        <title>Insect and environment-associated Actinomycetes.</title>
        <authorList>
            <person name="Currrie C."/>
            <person name="Chevrette M."/>
            <person name="Carlson C."/>
            <person name="Stubbendieck R."/>
            <person name="Wendt-Pienkowski E."/>
        </authorList>
    </citation>
    <scope>NUCLEOTIDE SEQUENCE [LARGE SCALE GENOMIC DNA]</scope>
    <source>
        <strain evidence="3 4">SID14438</strain>
    </source>
</reference>
<evidence type="ECO:0000256" key="2">
    <source>
        <dbReference type="SAM" id="SignalP"/>
    </source>
</evidence>
<evidence type="ECO:0000313" key="3">
    <source>
        <dbReference type="EMBL" id="NEB71363.1"/>
    </source>
</evidence>
<comment type="caution">
    <text evidence="3">The sequence shown here is derived from an EMBL/GenBank/DDBJ whole genome shotgun (WGS) entry which is preliminary data.</text>
</comment>
<protein>
    <submittedName>
        <fullName evidence="3">Uncharacterized protein</fullName>
    </submittedName>
</protein>
<dbReference type="Proteomes" id="UP000471648">
    <property type="component" value="Unassembled WGS sequence"/>
</dbReference>
<dbReference type="EMBL" id="JAAGME010001266">
    <property type="protein sequence ID" value="NEB71363.1"/>
    <property type="molecule type" value="Genomic_DNA"/>
</dbReference>
<proteinExistence type="predicted"/>
<name>A0A6N9VF58_STRMI</name>
<organism evidence="3 4">
    <name type="scientific">Streptomyces microflavus</name>
    <name type="common">Streptomyces lipmanii</name>
    <dbReference type="NCBI Taxonomy" id="1919"/>
    <lineage>
        <taxon>Bacteria</taxon>
        <taxon>Bacillati</taxon>
        <taxon>Actinomycetota</taxon>
        <taxon>Actinomycetes</taxon>
        <taxon>Kitasatosporales</taxon>
        <taxon>Streptomycetaceae</taxon>
        <taxon>Streptomyces</taxon>
    </lineage>
</organism>